<accession>A0ABV0KLB6</accession>
<protein>
    <submittedName>
        <fullName evidence="2">Cupin domain-containing protein</fullName>
    </submittedName>
</protein>
<dbReference type="RefSeq" id="WP_190447007.1">
    <property type="nucleotide sequence ID" value="NZ_JAMPLM010000014.1"/>
</dbReference>
<gene>
    <name evidence="2" type="ORF">NDI38_16350</name>
</gene>
<dbReference type="InterPro" id="IPR014710">
    <property type="entry name" value="RmlC-like_jellyroll"/>
</dbReference>
<dbReference type="InterPro" id="IPR013096">
    <property type="entry name" value="Cupin_2"/>
</dbReference>
<proteinExistence type="predicted"/>
<dbReference type="InterPro" id="IPR052044">
    <property type="entry name" value="PKS_Associated_Protein"/>
</dbReference>
<evidence type="ECO:0000313" key="3">
    <source>
        <dbReference type="Proteomes" id="UP001476950"/>
    </source>
</evidence>
<dbReference type="InterPro" id="IPR011051">
    <property type="entry name" value="RmlC_Cupin_sf"/>
</dbReference>
<name>A0ABV0KLB6_9CYAN</name>
<dbReference type="Proteomes" id="UP001476950">
    <property type="component" value="Unassembled WGS sequence"/>
</dbReference>
<dbReference type="CDD" id="cd02214">
    <property type="entry name" value="cupin_MJ1618"/>
    <property type="match status" value="1"/>
</dbReference>
<dbReference type="Gene3D" id="2.60.120.10">
    <property type="entry name" value="Jelly Rolls"/>
    <property type="match status" value="1"/>
</dbReference>
<evidence type="ECO:0000259" key="1">
    <source>
        <dbReference type="Pfam" id="PF07883"/>
    </source>
</evidence>
<dbReference type="SUPFAM" id="SSF51182">
    <property type="entry name" value="RmlC-like cupins"/>
    <property type="match status" value="1"/>
</dbReference>
<sequence length="123" mass="13739">MLIQKLSECPEFTAGDGTLLRELLHPDKQAIALRYSLAHAIVPVGQTSLPHALTTSEVYYILSGQGEMHINDEHQAVEPGDTVYIPPNAKQFIHNNGIEPLVFICLVDPAWRKEDEMIYPSDD</sequence>
<dbReference type="EMBL" id="JAMPLM010000014">
    <property type="protein sequence ID" value="MEP1060009.1"/>
    <property type="molecule type" value="Genomic_DNA"/>
</dbReference>
<dbReference type="PANTHER" id="PTHR36114">
    <property type="entry name" value="16.7 KDA PROTEIN IN WHIE LOCUS"/>
    <property type="match status" value="1"/>
</dbReference>
<reference evidence="2 3" key="1">
    <citation type="submission" date="2022-04" db="EMBL/GenBank/DDBJ databases">
        <title>Positive selection, recombination, and allopatry shape intraspecific diversity of widespread and dominant cyanobacteria.</title>
        <authorList>
            <person name="Wei J."/>
            <person name="Shu W."/>
            <person name="Hu C."/>
        </authorList>
    </citation>
    <scope>NUCLEOTIDE SEQUENCE [LARGE SCALE GENOMIC DNA]</scope>
    <source>
        <strain evidence="2 3">AS-A4</strain>
    </source>
</reference>
<evidence type="ECO:0000313" key="2">
    <source>
        <dbReference type="EMBL" id="MEP1060009.1"/>
    </source>
</evidence>
<keyword evidence="3" id="KW-1185">Reference proteome</keyword>
<organism evidence="2 3">
    <name type="scientific">Stenomitos frigidus AS-A4</name>
    <dbReference type="NCBI Taxonomy" id="2933935"/>
    <lineage>
        <taxon>Bacteria</taxon>
        <taxon>Bacillati</taxon>
        <taxon>Cyanobacteriota</taxon>
        <taxon>Cyanophyceae</taxon>
        <taxon>Leptolyngbyales</taxon>
        <taxon>Leptolyngbyaceae</taxon>
        <taxon>Stenomitos</taxon>
    </lineage>
</organism>
<comment type="caution">
    <text evidence="2">The sequence shown here is derived from an EMBL/GenBank/DDBJ whole genome shotgun (WGS) entry which is preliminary data.</text>
</comment>
<dbReference type="Pfam" id="PF07883">
    <property type="entry name" value="Cupin_2"/>
    <property type="match status" value="1"/>
</dbReference>
<feature type="domain" description="Cupin type-2" evidence="1">
    <location>
        <begin position="40"/>
        <end position="106"/>
    </location>
</feature>
<dbReference type="PANTHER" id="PTHR36114:SF1">
    <property type="entry name" value="16.7 KDA PROTEIN IN WHIE LOCUS"/>
    <property type="match status" value="1"/>
</dbReference>